<feature type="compositionally biased region" description="Polar residues" evidence="2">
    <location>
        <begin position="1"/>
        <end position="13"/>
    </location>
</feature>
<dbReference type="WBParaSite" id="L893_g4948.t1">
    <property type="protein sequence ID" value="L893_g4948.t1"/>
    <property type="gene ID" value="L893_g4948"/>
</dbReference>
<feature type="region of interest" description="Disordered" evidence="2">
    <location>
        <begin position="1"/>
        <end position="22"/>
    </location>
</feature>
<reference evidence="4" key="1">
    <citation type="submission" date="2016-11" db="UniProtKB">
        <authorList>
            <consortium name="WormBaseParasite"/>
        </authorList>
    </citation>
    <scope>IDENTIFICATION</scope>
</reference>
<dbReference type="PANTHER" id="PTHR12093:SF10">
    <property type="entry name" value="MEMBRANE-ASSOCIATED PROTEIN HEM"/>
    <property type="match status" value="1"/>
</dbReference>
<evidence type="ECO:0000256" key="1">
    <source>
        <dbReference type="ARBA" id="ARBA00037947"/>
    </source>
</evidence>
<accession>A0A1I8ADZ0</accession>
<evidence type="ECO:0000313" key="3">
    <source>
        <dbReference type="Proteomes" id="UP000095287"/>
    </source>
</evidence>
<evidence type="ECO:0000256" key="2">
    <source>
        <dbReference type="SAM" id="MobiDB-lite"/>
    </source>
</evidence>
<dbReference type="GO" id="GO:0030031">
    <property type="term" value="P:cell projection assembly"/>
    <property type="evidence" value="ECO:0007669"/>
    <property type="project" value="TreeGrafter"/>
</dbReference>
<keyword evidence="3" id="KW-1185">Reference proteome</keyword>
<comment type="similarity">
    <text evidence="1">Belongs to the HEM-1/HEM-2 family.</text>
</comment>
<dbReference type="PANTHER" id="PTHR12093">
    <property type="entry name" value="NCK-ASSOCIATED PROTEIN 1"/>
    <property type="match status" value="1"/>
</dbReference>
<name>A0A1I8ADZ0_9BILA</name>
<dbReference type="Proteomes" id="UP000095287">
    <property type="component" value="Unplaced"/>
</dbReference>
<proteinExistence type="inferred from homology"/>
<feature type="region of interest" description="Disordered" evidence="2">
    <location>
        <begin position="909"/>
        <end position="929"/>
    </location>
</feature>
<organism evidence="3 4">
    <name type="scientific">Steinernema glaseri</name>
    <dbReference type="NCBI Taxonomy" id="37863"/>
    <lineage>
        <taxon>Eukaryota</taxon>
        <taxon>Metazoa</taxon>
        <taxon>Ecdysozoa</taxon>
        <taxon>Nematoda</taxon>
        <taxon>Chromadorea</taxon>
        <taxon>Rhabditida</taxon>
        <taxon>Tylenchina</taxon>
        <taxon>Panagrolaimomorpha</taxon>
        <taxon>Strongyloidoidea</taxon>
        <taxon>Steinernematidae</taxon>
        <taxon>Steinernema</taxon>
    </lineage>
</organism>
<dbReference type="AlphaFoldDB" id="A0A1I8ADZ0"/>
<dbReference type="GO" id="GO:0031209">
    <property type="term" value="C:SCAR complex"/>
    <property type="evidence" value="ECO:0007669"/>
    <property type="project" value="TreeGrafter"/>
</dbReference>
<sequence>MSSASGIYSTTPHATMGRTSADHISHQRIAEKLIVLNDRSLGMLTRLYNIKKACADPKSKPAFLTDKSLDGAIKNIVKKFPVVDTKSNSTMFQYVNSMKTDITRNLSLYYYTFADLLDLRDHILQLLTTMDVAQCQLDITVNYDVTTAYLNLVVNLICLMILLSKVDDRRAVLGLFNAAYDLTHAQSEPSFPRLGQMIIDYENPLRKLAEDLGPLNRLIIAALKSVSALYVRRNISAEQWRKAELLSFTANPKQLLYTAVTEEIAGEYLSLDVMDRWIILCVTVCSSNALNDPILYNMYQRAMQSGLVIRLFRDEVFPIHSQLQAFFESIKGFAKKTHDIKDCYAVAVDTSIAIHRERRRFLRGALKDLCLLLKDQPGLLGPKALFVWMGLSYSRDEVLWYLRHVDAFPEPAKKNKRETEDINDKLLPELLFYMNELRSLVTKYAPVISRYYVRYIRGYEAVELRQIIQSLQNLREEDMIVMSSFVTAATELDRDSTDFSALRLDWFRLQATLSSQRSSFRLLDNKRFASVMNSTVFHLKMIDLQQEMLRETSDLSIFCFYTKQLENQLRQCLTLPSQSRFSISYAFICSHFVFALHDMCPEEKIHIVERGLSLCNMILEQLARETTNVISRLGEHEMMLFEKLSTRECAGIIAEVMPQKTGKHAANTVRRMPGEESVRIIRDQLTLPDKLTTALVELCSAVGYCRELTVSEHIFAPREFLCQEMERYLGEVLRESVIKDTQSGEHPRRPSEMLAILNAHISVLQMVDSCVSIDMMKLLTTALLQQTQPLDSQGSETLTSIYCKWYLEVLLRRASNCQIVYSDHFESFISNSENLPFAPEQYTDTQELNCLAQLIGPYGVKYLSERLIWHVASQITELNKIVRDNRDLLMAARTSFDKPERMRELVAQLSGADQRERRNTSNHHQNTPVGGAMESVLQRVTIIGEIIAFRDLLHNALHDVLEHRTPFLLASLHELNESIDERDRLAISEMCAAVGNKTTVDLALVNAIRTQAQNQRLTNPEEHYSISCLLFVFIAVSLPKLALASTSFFRAHILASQNNSHTIPLAVNTLAGALFTLHEKNDIVPRMKEFLALASSGLLQILGTPDAEAMKEHQSVFIILEQLVKRSPYLTFDLLESCFPYNLIRTSYLSCYNRHD</sequence>
<dbReference type="Pfam" id="PF09735">
    <property type="entry name" value="Nckap1"/>
    <property type="match status" value="1"/>
</dbReference>
<dbReference type="GO" id="GO:0016477">
    <property type="term" value="P:cell migration"/>
    <property type="evidence" value="ECO:0007669"/>
    <property type="project" value="TreeGrafter"/>
</dbReference>
<dbReference type="GO" id="GO:0048812">
    <property type="term" value="P:neuron projection morphogenesis"/>
    <property type="evidence" value="ECO:0007669"/>
    <property type="project" value="TreeGrafter"/>
</dbReference>
<dbReference type="InterPro" id="IPR019137">
    <property type="entry name" value="Nck-associated_protein-1"/>
</dbReference>
<dbReference type="GO" id="GO:0030866">
    <property type="term" value="P:cortical actin cytoskeleton organization"/>
    <property type="evidence" value="ECO:0007669"/>
    <property type="project" value="TreeGrafter"/>
</dbReference>
<evidence type="ECO:0000313" key="4">
    <source>
        <dbReference type="WBParaSite" id="L893_g4948.t1"/>
    </source>
</evidence>
<protein>
    <submittedName>
        <fullName evidence="4">Nck-associated protein 1</fullName>
    </submittedName>
</protein>